<dbReference type="CTD" id="375607"/>
<evidence type="ECO:0000256" key="1">
    <source>
        <dbReference type="ARBA" id="ARBA00022679"/>
    </source>
</evidence>
<dbReference type="Proteomes" id="UP000265120">
    <property type="component" value="Chromosome 1"/>
</dbReference>
<reference evidence="8" key="3">
    <citation type="submission" date="2025-09" db="UniProtKB">
        <authorList>
            <consortium name="Ensembl"/>
        </authorList>
    </citation>
    <scope>IDENTIFICATION</scope>
</reference>
<reference evidence="8 9" key="1">
    <citation type="journal article" date="2014" name="Nat. Genet.">
        <title>Whole-genome sequence of a flatfish provides insights into ZW sex chromosome evolution and adaptation to a benthic lifestyle.</title>
        <authorList>
            <person name="Chen S."/>
            <person name="Zhang G."/>
            <person name="Shao C."/>
            <person name="Huang Q."/>
            <person name="Liu G."/>
            <person name="Zhang P."/>
            <person name="Song W."/>
            <person name="An N."/>
            <person name="Chalopin D."/>
            <person name="Volff J.N."/>
            <person name="Hong Y."/>
            <person name="Li Q."/>
            <person name="Sha Z."/>
            <person name="Zhou H."/>
            <person name="Xie M."/>
            <person name="Yu Q."/>
            <person name="Liu Y."/>
            <person name="Xiang H."/>
            <person name="Wang N."/>
            <person name="Wu K."/>
            <person name="Yang C."/>
            <person name="Zhou Q."/>
            <person name="Liao X."/>
            <person name="Yang L."/>
            <person name="Hu Q."/>
            <person name="Zhang J."/>
            <person name="Meng L."/>
            <person name="Jin L."/>
            <person name="Tian Y."/>
            <person name="Lian J."/>
            <person name="Yang J."/>
            <person name="Miao G."/>
            <person name="Liu S."/>
            <person name="Liang Z."/>
            <person name="Yan F."/>
            <person name="Li Y."/>
            <person name="Sun B."/>
            <person name="Zhang H."/>
            <person name="Zhang J."/>
            <person name="Zhu Y."/>
            <person name="Du M."/>
            <person name="Zhao Y."/>
            <person name="Schartl M."/>
            <person name="Tang Q."/>
            <person name="Wang J."/>
        </authorList>
    </citation>
    <scope>NUCLEOTIDE SEQUENCE</scope>
</reference>
<evidence type="ECO:0000256" key="3">
    <source>
        <dbReference type="ARBA" id="ARBA00052245"/>
    </source>
</evidence>
<dbReference type="OMA" id="WHYLNID"/>
<dbReference type="Pfam" id="PF00583">
    <property type="entry name" value="Acetyltransf_1"/>
    <property type="match status" value="1"/>
</dbReference>
<accession>A0A3P8V7X6</accession>
<evidence type="ECO:0000256" key="5">
    <source>
        <dbReference type="ARBA" id="ARBA00067086"/>
    </source>
</evidence>
<dbReference type="EC" id="2.3.1.33" evidence="5"/>
<dbReference type="Gene3D" id="3.40.630.30">
    <property type="match status" value="1"/>
</dbReference>
<keyword evidence="2" id="KW-0012">Acyltransferase</keyword>
<dbReference type="InterPro" id="IPR000182">
    <property type="entry name" value="GNAT_dom"/>
</dbReference>
<dbReference type="SUPFAM" id="SSF55729">
    <property type="entry name" value="Acyl-CoA N-acyltransferases (Nat)"/>
    <property type="match status" value="1"/>
</dbReference>
<reference evidence="8" key="2">
    <citation type="submission" date="2025-08" db="UniProtKB">
        <authorList>
            <consortium name="Ensembl"/>
        </authorList>
    </citation>
    <scope>IDENTIFICATION</scope>
</reference>
<evidence type="ECO:0000256" key="6">
    <source>
        <dbReference type="ARBA" id="ARBA00073798"/>
    </source>
</evidence>
<dbReference type="GeneID" id="103392075"/>
<comment type="catalytic activity">
    <reaction evidence="3">
        <text>L-histidine + acetyl-CoA = N(alpha)-acetyl-L-histidine + CoA + H(+)</text>
        <dbReference type="Rhea" id="RHEA:24596"/>
        <dbReference type="ChEBI" id="CHEBI:15378"/>
        <dbReference type="ChEBI" id="CHEBI:57287"/>
        <dbReference type="ChEBI" id="CHEBI:57288"/>
        <dbReference type="ChEBI" id="CHEBI:57595"/>
        <dbReference type="ChEBI" id="CHEBI:57772"/>
        <dbReference type="EC" id="2.3.1.33"/>
    </reaction>
</comment>
<dbReference type="OrthoDB" id="8889733at2759"/>
<sequence length="342" mass="38959">MKIDTSLTLRQLPETMSQADLQFTVATEEDFDDIMAMSQDIYGGLDYLPTRYTSWLQDTNRIVILARKEDKVIALESVCMIDDGETMLVEGLRVAPQERGKGVAGVLLRFCSELVKSKYPEVKVCRLTRDDRLGPKDFEKYRLITKQGILLVRFKAEDVKSQLSVLNKGKEIQSSSSTSSSSSSSSKCPPVRLDHTAVHQLYLTTDLMQGVLPNLTIIQDWQPFKPVPTTMATLLKKDIDWMVDDVSKPAVASLCTFPYRVPVGKDWYYLNIDMYGKDLDLVKEQFLCHLERHTDTLEGHVMCQMFLDPLLWKPMAEYCQNTLSVELVKEYTEQCVVESDVI</sequence>
<dbReference type="InParanoid" id="A0A3P8V7X6"/>
<keyword evidence="9" id="KW-1185">Reference proteome</keyword>
<evidence type="ECO:0000313" key="9">
    <source>
        <dbReference type="Proteomes" id="UP000265120"/>
    </source>
</evidence>
<dbReference type="GeneTree" id="ENSGT00390000016398"/>
<dbReference type="InterPro" id="IPR056483">
    <property type="entry name" value="Hisat_C"/>
</dbReference>
<dbReference type="Ensembl" id="ENSCSET00000010754.1">
    <property type="protein sequence ID" value="ENSCSEP00000010627.1"/>
    <property type="gene ID" value="ENSCSEG00000006819.1"/>
</dbReference>
<organism evidence="8 9">
    <name type="scientific">Cynoglossus semilaevis</name>
    <name type="common">Tongue sole</name>
    <dbReference type="NCBI Taxonomy" id="244447"/>
    <lineage>
        <taxon>Eukaryota</taxon>
        <taxon>Metazoa</taxon>
        <taxon>Chordata</taxon>
        <taxon>Craniata</taxon>
        <taxon>Vertebrata</taxon>
        <taxon>Euteleostomi</taxon>
        <taxon>Actinopterygii</taxon>
        <taxon>Neopterygii</taxon>
        <taxon>Teleostei</taxon>
        <taxon>Neoteleostei</taxon>
        <taxon>Acanthomorphata</taxon>
        <taxon>Carangaria</taxon>
        <taxon>Pleuronectiformes</taxon>
        <taxon>Pleuronectoidei</taxon>
        <taxon>Cynoglossidae</taxon>
        <taxon>Cynoglossinae</taxon>
        <taxon>Cynoglossus</taxon>
    </lineage>
</organism>
<dbReference type="PROSITE" id="PS51186">
    <property type="entry name" value="GNAT"/>
    <property type="match status" value="1"/>
</dbReference>
<dbReference type="InterPro" id="IPR016181">
    <property type="entry name" value="Acyl_CoA_acyltransferase"/>
</dbReference>
<dbReference type="CDD" id="cd04301">
    <property type="entry name" value="NAT_SF"/>
    <property type="match status" value="1"/>
</dbReference>
<dbReference type="PANTHER" id="PTHR47403">
    <property type="entry name" value="LOC100145250 PROTEIN"/>
    <property type="match status" value="1"/>
</dbReference>
<dbReference type="RefSeq" id="XP_008326826.1">
    <property type="nucleotide sequence ID" value="XM_008328604.3"/>
</dbReference>
<dbReference type="Pfam" id="PF24066">
    <property type="entry name" value="Hisat_C"/>
    <property type="match status" value="1"/>
</dbReference>
<evidence type="ECO:0000256" key="4">
    <source>
        <dbReference type="ARBA" id="ARBA00056094"/>
    </source>
</evidence>
<evidence type="ECO:0000313" key="8">
    <source>
        <dbReference type="Ensembl" id="ENSCSEP00000010627.1"/>
    </source>
</evidence>
<name>A0A3P8V7X6_CYNSE</name>
<dbReference type="FunCoup" id="A0A3P8V7X6">
    <property type="interactions" value="109"/>
</dbReference>
<evidence type="ECO:0000259" key="7">
    <source>
        <dbReference type="PROSITE" id="PS51186"/>
    </source>
</evidence>
<dbReference type="FunFam" id="3.40.630.30:FF:000039">
    <property type="entry name" value="Probable N-acetyltransferase 16"/>
    <property type="match status" value="1"/>
</dbReference>
<evidence type="ECO:0000256" key="2">
    <source>
        <dbReference type="ARBA" id="ARBA00023315"/>
    </source>
</evidence>
<feature type="domain" description="N-acetyltransferase" evidence="7">
    <location>
        <begin position="21"/>
        <end position="156"/>
    </location>
</feature>
<dbReference type="KEGG" id="csem:103392075"/>
<dbReference type="PANTHER" id="PTHR47403:SF3">
    <property type="entry name" value="N-ACETYLTRANSFERASE 16-RELATED"/>
    <property type="match status" value="1"/>
</dbReference>
<dbReference type="AlphaFoldDB" id="A0A3P8V7X6"/>
<comment type="function">
    <text evidence="4">Enzyme responsible for the N-acetyl-histidine (NAH) synthesis, which is a major constituent of brain and lens of ectothermic vertebrates.</text>
</comment>
<dbReference type="GO" id="GO:0047981">
    <property type="term" value="F:L-histidine N-acetyltransferase activity"/>
    <property type="evidence" value="ECO:0007669"/>
    <property type="project" value="UniProtKB-EC"/>
</dbReference>
<keyword evidence="1" id="KW-0808">Transferase</keyword>
<proteinExistence type="predicted"/>
<protein>
    <recommendedName>
        <fullName evidence="6">Histidine N-acetyltransferase</fullName>
        <ecNumber evidence="5">2.3.1.33</ecNumber>
    </recommendedName>
</protein>